<protein>
    <submittedName>
        <fullName evidence="1">Uncharacterized protein</fullName>
    </submittedName>
</protein>
<keyword evidence="2" id="KW-1185">Reference proteome</keyword>
<dbReference type="Proteomes" id="UP001157502">
    <property type="component" value="Chromosome 30"/>
</dbReference>
<gene>
    <name evidence="1" type="ORF">DPEC_G00311440</name>
</gene>
<evidence type="ECO:0000313" key="2">
    <source>
        <dbReference type="Proteomes" id="UP001157502"/>
    </source>
</evidence>
<proteinExistence type="predicted"/>
<reference evidence="1" key="1">
    <citation type="submission" date="2021-05" db="EMBL/GenBank/DDBJ databases">
        <authorList>
            <person name="Pan Q."/>
            <person name="Jouanno E."/>
            <person name="Zahm M."/>
            <person name="Klopp C."/>
            <person name="Cabau C."/>
            <person name="Louis A."/>
            <person name="Berthelot C."/>
            <person name="Parey E."/>
            <person name="Roest Crollius H."/>
            <person name="Montfort J."/>
            <person name="Robinson-Rechavi M."/>
            <person name="Bouchez O."/>
            <person name="Lampietro C."/>
            <person name="Lopez Roques C."/>
            <person name="Donnadieu C."/>
            <person name="Postlethwait J."/>
            <person name="Bobe J."/>
            <person name="Dillon D."/>
            <person name="Chandos A."/>
            <person name="von Hippel F."/>
            <person name="Guiguen Y."/>
        </authorList>
    </citation>
    <scope>NUCLEOTIDE SEQUENCE</scope>
    <source>
        <strain evidence="1">YG-Jan2019</strain>
    </source>
</reference>
<evidence type="ECO:0000313" key="1">
    <source>
        <dbReference type="EMBL" id="KAJ7988652.1"/>
    </source>
</evidence>
<name>A0ACC2FBJ5_DALPE</name>
<accession>A0ACC2FBJ5</accession>
<comment type="caution">
    <text evidence="1">The sequence shown here is derived from an EMBL/GenBank/DDBJ whole genome shotgun (WGS) entry which is preliminary data.</text>
</comment>
<sequence>MEQQCQLITALLLLSSMPLHVVLYRPHGPPTIDRYTQRSKGPLPRPPPANLITEGTSSPLCRENEITEEPWEGCLWKTFVPGTLATEPRETERGFCL</sequence>
<organism evidence="1 2">
    <name type="scientific">Dallia pectoralis</name>
    <name type="common">Alaska blackfish</name>
    <dbReference type="NCBI Taxonomy" id="75939"/>
    <lineage>
        <taxon>Eukaryota</taxon>
        <taxon>Metazoa</taxon>
        <taxon>Chordata</taxon>
        <taxon>Craniata</taxon>
        <taxon>Vertebrata</taxon>
        <taxon>Euteleostomi</taxon>
        <taxon>Actinopterygii</taxon>
        <taxon>Neopterygii</taxon>
        <taxon>Teleostei</taxon>
        <taxon>Protacanthopterygii</taxon>
        <taxon>Esociformes</taxon>
        <taxon>Umbridae</taxon>
        <taxon>Dallia</taxon>
    </lineage>
</organism>
<dbReference type="EMBL" id="CM055757">
    <property type="protein sequence ID" value="KAJ7988652.1"/>
    <property type="molecule type" value="Genomic_DNA"/>
</dbReference>